<dbReference type="InterPro" id="IPR052513">
    <property type="entry name" value="Thioester_dehydratase-like"/>
</dbReference>
<reference evidence="2 3" key="1">
    <citation type="journal article" date="2019" name="Environ. Microbiol.">
        <title>Species interactions and distinct microbial communities in high Arctic permafrost affected cryosols are associated with the CH4 and CO2 gas fluxes.</title>
        <authorList>
            <person name="Altshuler I."/>
            <person name="Hamel J."/>
            <person name="Turney S."/>
            <person name="Magnuson E."/>
            <person name="Levesque R."/>
            <person name="Greer C."/>
            <person name="Whyte L.G."/>
        </authorList>
    </citation>
    <scope>NUCLEOTIDE SEQUENCE [LARGE SCALE GENOMIC DNA]</scope>
    <source>
        <strain evidence="2 3">S5.20</strain>
    </source>
</reference>
<dbReference type="Gene3D" id="6.10.30.10">
    <property type="match status" value="2"/>
</dbReference>
<dbReference type="EMBL" id="RCZG01000010">
    <property type="protein sequence ID" value="TPG32002.1"/>
    <property type="molecule type" value="Genomic_DNA"/>
</dbReference>
<dbReference type="AlphaFoldDB" id="A0A502E5D6"/>
<keyword evidence="3" id="KW-1185">Reference proteome</keyword>
<evidence type="ECO:0000313" key="2">
    <source>
        <dbReference type="EMBL" id="TPG32002.1"/>
    </source>
</evidence>
<comment type="caution">
    <text evidence="2">The sequence shown here is derived from an EMBL/GenBank/DDBJ whole genome shotgun (WGS) entry which is preliminary data.</text>
</comment>
<dbReference type="PANTHER" id="PTHR34075:SF5">
    <property type="entry name" value="BLR3430 PROTEIN"/>
    <property type="match status" value="1"/>
</dbReference>
<dbReference type="PANTHER" id="PTHR34075">
    <property type="entry name" value="BLR3430 PROTEIN"/>
    <property type="match status" value="1"/>
</dbReference>
<dbReference type="Pfam" id="PF01796">
    <property type="entry name" value="OB_ChsH2_C"/>
    <property type="match status" value="2"/>
</dbReference>
<accession>A0A502E5D6</accession>
<protein>
    <submittedName>
        <fullName evidence="2">DNA-binding protein</fullName>
    </submittedName>
</protein>
<sequence length="354" mass="38574">MCSPSQTFLPRLLEPVLLDSVTTSQSSPVQASPHAEDHEPPLSAPLKLSFDYTRSVGSVLGEFFTALRGRHVVGVRGSDGRVHVPPAEFDPVTYAPLTEIVPVASVGTVLSWTWQPEPLEGQPLDRPFAWALIKLDGADTALLHAVDAGSSDAIQTGARVHAHWIDEPVGAITDIAYFSLGDTAENVPDVVDDRDPVTMIVVPTSLEIQHTASLPESTFLRALEEGKLVGARSGHDGKVYFPAREADPATGQQLTEFVELPDKGTVTTFAIINIPFAGQRIKPPYVAAYVLLDGADIPFLHLVTEIDATDVRMGMRVEAVWKPREEWGLGIDNIDYFRPTGEPDADYDTYKHHQ</sequence>
<dbReference type="Proteomes" id="UP000320095">
    <property type="component" value="Unassembled WGS sequence"/>
</dbReference>
<dbReference type="SUPFAM" id="SSF50249">
    <property type="entry name" value="Nucleic acid-binding proteins"/>
    <property type="match status" value="2"/>
</dbReference>
<feature type="domain" description="ChsH2 C-terminal OB-fold" evidence="1">
    <location>
        <begin position="258"/>
        <end position="322"/>
    </location>
</feature>
<name>A0A502E5D6_9MYCO</name>
<dbReference type="OrthoDB" id="5124195at2"/>
<dbReference type="GO" id="GO:0003677">
    <property type="term" value="F:DNA binding"/>
    <property type="evidence" value="ECO:0007669"/>
    <property type="project" value="UniProtKB-KW"/>
</dbReference>
<feature type="domain" description="ChsH2 C-terminal OB-fold" evidence="1">
    <location>
        <begin position="101"/>
        <end position="164"/>
    </location>
</feature>
<gene>
    <name evidence="2" type="ORF">EAH80_21890</name>
</gene>
<keyword evidence="2" id="KW-0238">DNA-binding</keyword>
<evidence type="ECO:0000259" key="1">
    <source>
        <dbReference type="Pfam" id="PF01796"/>
    </source>
</evidence>
<dbReference type="InterPro" id="IPR002878">
    <property type="entry name" value="ChsH2_C"/>
</dbReference>
<dbReference type="InterPro" id="IPR012340">
    <property type="entry name" value="NA-bd_OB-fold"/>
</dbReference>
<evidence type="ECO:0000313" key="3">
    <source>
        <dbReference type="Proteomes" id="UP000320095"/>
    </source>
</evidence>
<organism evidence="2 3">
    <name type="scientific">Mycolicibacterium hodleri</name>
    <dbReference type="NCBI Taxonomy" id="49897"/>
    <lineage>
        <taxon>Bacteria</taxon>
        <taxon>Bacillati</taxon>
        <taxon>Actinomycetota</taxon>
        <taxon>Actinomycetes</taxon>
        <taxon>Mycobacteriales</taxon>
        <taxon>Mycobacteriaceae</taxon>
        <taxon>Mycolicibacterium</taxon>
    </lineage>
</organism>
<proteinExistence type="predicted"/>